<organism evidence="14 15">
    <name type="scientific">Syncephalis pseudoplumigaleata</name>
    <dbReference type="NCBI Taxonomy" id="1712513"/>
    <lineage>
        <taxon>Eukaryota</taxon>
        <taxon>Fungi</taxon>
        <taxon>Fungi incertae sedis</taxon>
        <taxon>Zoopagomycota</taxon>
        <taxon>Zoopagomycotina</taxon>
        <taxon>Zoopagomycetes</taxon>
        <taxon>Zoopagales</taxon>
        <taxon>Piptocephalidaceae</taxon>
        <taxon>Syncephalis</taxon>
    </lineage>
</organism>
<dbReference type="InterPro" id="IPR022775">
    <property type="entry name" value="AP_mu_sigma_su"/>
</dbReference>
<comment type="function">
    <text evidence="11">The coatomer is a cytosolic protein complex that binds to dilysine motifs and reversibly associates with Golgi non-clathrin-coated vesicles, which further mediate biosynthetic protein transport from the ER, via the Golgi up to the trans Golgi network. Coatomer complex is required for budding from Golgi membranes, and is essential for the retrograde Golgi-to-ER transport of dilysine-tagged proteins. The zeta subunit may be involved in regulating the coat assembly and, hence, the rate of biosynthetic protein transport due to its association-dissociation properties with the coatomer complex.</text>
</comment>
<dbReference type="AlphaFoldDB" id="A0A4V1J1C3"/>
<evidence type="ECO:0000256" key="4">
    <source>
        <dbReference type="ARBA" id="ARBA00022448"/>
    </source>
</evidence>
<keyword evidence="6 12" id="KW-0931">ER-Golgi transport</keyword>
<dbReference type="InterPro" id="IPR011012">
    <property type="entry name" value="Longin-like_dom_sf"/>
</dbReference>
<dbReference type="Pfam" id="PF01217">
    <property type="entry name" value="Clat_adaptor_s"/>
    <property type="match status" value="1"/>
</dbReference>
<dbReference type="PANTHER" id="PTHR11043:SF0">
    <property type="entry name" value="COATOMER SUBUNIT ZETA"/>
    <property type="match status" value="1"/>
</dbReference>
<evidence type="ECO:0000256" key="2">
    <source>
        <dbReference type="ARBA" id="ARBA00006972"/>
    </source>
</evidence>
<keyword evidence="15" id="KW-1185">Reference proteome</keyword>
<keyword evidence="5 12" id="KW-0963">Cytoplasm</keyword>
<dbReference type="Proteomes" id="UP000278143">
    <property type="component" value="Unassembled WGS sequence"/>
</dbReference>
<evidence type="ECO:0000256" key="7">
    <source>
        <dbReference type="ARBA" id="ARBA00022927"/>
    </source>
</evidence>
<dbReference type="GO" id="GO:0006890">
    <property type="term" value="P:retrograde vesicle-mediated transport, Golgi to endoplasmic reticulum"/>
    <property type="evidence" value="ECO:0007669"/>
    <property type="project" value="UniProtKB-UniRule"/>
</dbReference>
<protein>
    <recommendedName>
        <fullName evidence="12">Coatomer subunit zeta</fullName>
    </recommendedName>
</protein>
<sequence length="178" mass="20179">MANLSLYAVKAVLILDTEGNRLMAKYYPHATEFAAVKDQRAFEKSLFDKTRRTNSEITLLDGHVVCYRSVVDVYVYLVGSTEENELILSATLNAYVDALDSLLRHQMDKQSIQSYYDMVVLALDECIDDGIILEVDEELIVSRVTKRGIDNMDVVLNEQTLMQAYQTAKERLASSLLK</sequence>
<dbReference type="GO" id="GO:0030126">
    <property type="term" value="C:COPI vesicle coat"/>
    <property type="evidence" value="ECO:0007669"/>
    <property type="project" value="UniProtKB-UniRule"/>
</dbReference>
<proteinExistence type="inferred from homology"/>
<keyword evidence="10 12" id="KW-0968">Cytoplasmic vesicle</keyword>
<comment type="subunit">
    <text evidence="3 12">Oligomeric complex that consists of at least the alpha, beta, beta', gamma, delta, epsilon and zeta subunits.</text>
</comment>
<evidence type="ECO:0000256" key="9">
    <source>
        <dbReference type="ARBA" id="ARBA00023136"/>
    </source>
</evidence>
<dbReference type="GO" id="GO:0006891">
    <property type="term" value="P:intra-Golgi vesicle-mediated transport"/>
    <property type="evidence" value="ECO:0007669"/>
    <property type="project" value="TreeGrafter"/>
</dbReference>
<gene>
    <name evidence="14" type="ORF">SYNPS1DRAFT_33192</name>
</gene>
<dbReference type="EMBL" id="KZ990157">
    <property type="protein sequence ID" value="RKP24559.1"/>
    <property type="molecule type" value="Genomic_DNA"/>
</dbReference>
<dbReference type="GO" id="GO:0000139">
    <property type="term" value="C:Golgi membrane"/>
    <property type="evidence" value="ECO:0007669"/>
    <property type="project" value="UniProtKB-SubCell"/>
</dbReference>
<dbReference type="Gene3D" id="3.30.450.60">
    <property type="match status" value="1"/>
</dbReference>
<dbReference type="GO" id="GO:0006886">
    <property type="term" value="P:intracellular protein transport"/>
    <property type="evidence" value="ECO:0007669"/>
    <property type="project" value="TreeGrafter"/>
</dbReference>
<dbReference type="FunFam" id="3.30.450.60:FF:000013">
    <property type="entry name" value="Coatomer subunit zeta"/>
    <property type="match status" value="1"/>
</dbReference>
<evidence type="ECO:0000256" key="11">
    <source>
        <dbReference type="ARBA" id="ARBA00045555"/>
    </source>
</evidence>
<dbReference type="CDD" id="cd14829">
    <property type="entry name" value="Zeta-COP"/>
    <property type="match status" value="1"/>
</dbReference>
<accession>A0A4V1J1C3</accession>
<name>A0A4V1J1C3_9FUNG</name>
<keyword evidence="9 12" id="KW-0472">Membrane</keyword>
<comment type="similarity">
    <text evidence="2 12">Belongs to the adaptor complexes small subunit family.</text>
</comment>
<evidence type="ECO:0000259" key="13">
    <source>
        <dbReference type="Pfam" id="PF01217"/>
    </source>
</evidence>
<evidence type="ECO:0000256" key="1">
    <source>
        <dbReference type="ARBA" id="ARBA00004255"/>
    </source>
</evidence>
<comment type="subcellular location">
    <subcellularLocation>
        <location evidence="12">Cytoplasm</location>
    </subcellularLocation>
    <subcellularLocation>
        <location evidence="1 12">Golgi apparatus membrane</location>
        <topology evidence="1 12">Peripheral membrane protein</topology>
        <orientation evidence="1 12">Cytoplasmic side</orientation>
    </subcellularLocation>
    <subcellularLocation>
        <location evidence="12">Cytoplasmic vesicle</location>
        <location evidence="12">COPI-coated vesicle membrane</location>
        <topology evidence="12">Peripheral membrane protein</topology>
        <orientation evidence="12">Cytoplasmic side</orientation>
    </subcellularLocation>
</comment>
<dbReference type="PANTHER" id="PTHR11043">
    <property type="entry name" value="ZETA-COAT PROTEIN"/>
    <property type="match status" value="1"/>
</dbReference>
<dbReference type="OrthoDB" id="10249988at2759"/>
<reference evidence="15" key="1">
    <citation type="journal article" date="2018" name="Nat. Microbiol.">
        <title>Leveraging single-cell genomics to expand the fungal tree of life.</title>
        <authorList>
            <person name="Ahrendt S.R."/>
            <person name="Quandt C.A."/>
            <person name="Ciobanu D."/>
            <person name="Clum A."/>
            <person name="Salamov A."/>
            <person name="Andreopoulos B."/>
            <person name="Cheng J.F."/>
            <person name="Woyke T."/>
            <person name="Pelin A."/>
            <person name="Henrissat B."/>
            <person name="Reynolds N.K."/>
            <person name="Benny G.L."/>
            <person name="Smith M.E."/>
            <person name="James T.Y."/>
            <person name="Grigoriev I.V."/>
        </authorList>
    </citation>
    <scope>NUCLEOTIDE SEQUENCE [LARGE SCALE GENOMIC DNA]</scope>
    <source>
        <strain evidence="15">Benny S71-1</strain>
    </source>
</reference>
<evidence type="ECO:0000256" key="6">
    <source>
        <dbReference type="ARBA" id="ARBA00022892"/>
    </source>
</evidence>
<evidence type="ECO:0000313" key="14">
    <source>
        <dbReference type="EMBL" id="RKP24559.1"/>
    </source>
</evidence>
<evidence type="ECO:0000256" key="12">
    <source>
        <dbReference type="RuleBase" id="RU366053"/>
    </source>
</evidence>
<dbReference type="InterPro" id="IPR039652">
    <property type="entry name" value="Coatomer_zeta"/>
</dbReference>
<dbReference type="SUPFAM" id="SSF64356">
    <property type="entry name" value="SNARE-like"/>
    <property type="match status" value="1"/>
</dbReference>
<keyword evidence="8 12" id="KW-0333">Golgi apparatus</keyword>
<evidence type="ECO:0000256" key="3">
    <source>
        <dbReference type="ARBA" id="ARBA00011775"/>
    </source>
</evidence>
<evidence type="ECO:0000256" key="10">
    <source>
        <dbReference type="ARBA" id="ARBA00023329"/>
    </source>
</evidence>
<evidence type="ECO:0000256" key="8">
    <source>
        <dbReference type="ARBA" id="ARBA00023034"/>
    </source>
</evidence>
<feature type="domain" description="AP complex mu/sigma subunit" evidence="13">
    <location>
        <begin position="9"/>
        <end position="147"/>
    </location>
</feature>
<keyword evidence="4 12" id="KW-0813">Transport</keyword>
<keyword evidence="7 12" id="KW-0653">Protein transport</keyword>
<evidence type="ECO:0000256" key="5">
    <source>
        <dbReference type="ARBA" id="ARBA00022490"/>
    </source>
</evidence>
<evidence type="ECO:0000313" key="15">
    <source>
        <dbReference type="Proteomes" id="UP000278143"/>
    </source>
</evidence>